<gene>
    <name evidence="6" type="ORF">MGAL_10B078947</name>
</gene>
<feature type="compositionally biased region" description="Polar residues" evidence="5">
    <location>
        <begin position="851"/>
        <end position="873"/>
    </location>
</feature>
<comment type="similarity">
    <text evidence="1">Belongs to the adenomatous polyposis coli (APC) family.</text>
</comment>
<feature type="compositionally biased region" description="Basic and acidic residues" evidence="5">
    <location>
        <begin position="1"/>
        <end position="18"/>
    </location>
</feature>
<dbReference type="PROSITE" id="PS50176">
    <property type="entry name" value="ARM_REPEAT"/>
    <property type="match status" value="1"/>
</dbReference>
<feature type="region of interest" description="Disordered" evidence="5">
    <location>
        <begin position="2740"/>
        <end position="2766"/>
    </location>
</feature>
<sequence length="3452" mass="382651">MAEKTEQQKPNEDPRQNETKQTVKGMSTNDILMLALQELHNERASLLRDLDEEDRHRKWYFEQLENIRRKVDSLPSDLHNRQLDLTRRQFQLEAKKVRDTFEETLGTNEQIIQRQEARLQRVRIIEEEIMRLHSQQQRTRQQQMQLSNMSESTDKDQSEDIYNQEPEQDQEEVDNISIAIQTADLTTDEAADATIIDPDASFNVSSLYHGAWPISPLKKDSRENSIQGISQQQQDSASIMSFNSTNTNNSQNSKLPNKPHPPSIGEPPEELNGAAGQPQPFGTKVEMVYSLLSMLGTHDKDDMSRTLLAMSSSQDSCIAMRQSGCMPLLIQLLHGSDKDSALLGNTRGSKEARARAAAALHNIVHSHPDDKRGRREARVLRLLEQLRAHCDQLRDSLDEDDEGKQKPAPRTGDMEHHPGPAVAALMKLSFDEEHRHAICCLGGVQAIADLIEVDQLTHGHTTEQYNITLRRYGCMALTNLTFGDGTNKALLCSMHGFMEGLVEQLKSSCEDLVQVAASVLRNLSWKADLASKKSLRHVGAATTLMRASMVVKKEATLKSILSALWNLSAHGSENKAEICAVEGALEFLVKTLTYKSPSKTTAVIENGGGVLRNISSHITVREDYRLILRQQNCLPLLLRQLRSASLTIVSNACGTLWNLSARCVEDQKALWDMGAVSMLKNLVNSKHQMIAMGSSAALKNLVAAFPSIKSMNMDLKQNMNRPMLHVRKQRALEESIDQNLSETCDNNESPRDSPTDTSQGDKDQSHFRFPVNQNVNQSDDVDGGLPRGPVYQHSNSGENSPRSDSRLLSPKRVARSGSQDSVGSTHSDISHDRLRYHGIKQLQDLHGGSLDRNTGQRQNVPPENSQLKNPNSRIAQTMKEVEAQRLLESNMNQQAIVNPQASKADGQFSLPHALLYRSFNMPSSGNQQVVMMNYGNNPIYCMPPTGNMIYNAQSSSDEDNDQPIDYSMKYTDVQNTPSPPTIRPQLPPAPRHAFVRPASDQHVNMGPRMPMNHSFSGQPSFNRFGFQQQVRMMSPSFPPPQVMMKMSSSYTETDLDHDDQPTDFSVRYAENHDEPYNEKQRGYEPERSRSYEPREQDPYKNCADCKLEEARWMNDRIEEMHCNEDQVTTFYTEGTPRYYLSMANSLTDLSKPVHDHDHNDTEDGQMKEEPTDYSSQADEKQSGSGSEKRSGSGSLNTDHNTGSTVIPRYSRNNEDKEMSPDSSRDEENDIQQSFHAPDDDDTAEDQIKTYCEEGTPICFSRVSSLSSLHSSEAHDRGDKTPTTGVSNLQSINEQDDTPQKKPMCAPKYTPITGRQKLMSDSDSTECSEKERKTVTFDDSHHVEDTPLMFSRCSSPDSLTSFDGHSVHSSVVSEYSRRASEVVSPSELPDSPSESMPGSPNPEQEQEKGSDAGSKQSDFPSLPKQFTNLLGRNVQMVRPLPPGPQNPIKRIPMDTASTVSKDEPPRIYADEGTPPYFSETCSVLSSLTVDDPEPIKPLDLKNNINILTNIDENDETVVYDHEKDESSNSEVSEGEEDILKQCISAAMPRKMRRSSSDNMIKKKNGSKSESPNKSDKQKQKTAMRMSHSEDFTNSAAADDDVKLFANEGLPPQANVKKVPPKPQPKPKNNYQLGSENQDSLKKYADENVPYSKNQTSAKQQNRQPQGGRVLQAQQTNSQVFHKVGPSAQHPQGDTLRVYANEGAPPIQNANKPKNFQKIQNILRGDVDIYDSYGDSVTSYATEGTPMNGSAAVSPSVKKANPFNFEDVDEVEIPDDDMVMSYAVEDTPYNMSMPTSPKHEQSTDKAKLEQKHKEKLKQLADLDRHEGEDAVTTYATEDTPISFSHATSLSDLSVITTNLSVGDESLSPKPEFKVKSETENENEQDDIEQDNADKTLKGEDNDTESEGSSFDDDSDDLLSEIIMSAMPKGKELGDKNTQAKNSQKYDIDRKAEGSEKKSNTKSFQMMEKQAQSQPESHPKAFQPQRTSSHISSSIQNMDTDQMCTYATEDTPNNFSSATSMSDLTIDSSDIPINFSHPVTTGSATFKESISISRTFQNSVDDSVFIHSESADSVRVYNVEDTPQSFSCSDSLSSLGIIDDDKDSTSEKLAKLLGSSKTSKSSGSSILPDPDLQREVEGQSSDETKSSKSESVKSLETEELNKTNIVDEDDDDDDDDDDAEFSELDEALLNDCITSALPKSRPKSELDKSQSSSRRSVPNSSSLKDISSHVRKDRHSIDSGLPFSEYHGTIETQAEVHSRMSRSCSSAEDFEYMNHGRSRHQTSHESRYSSWQKTAQDKPSEFIFAKPADVKRGAWKRSRSQDNEGIKERKEFSNMELAKSGQYRGHTMHYSVEAIPTYQDNNNQTIHGYHSLPRRKNVRSNDQLYDKRMNRSLEKFNQQYDNITDYGPIDHPKQASYEEVNEIAREIAAHPIIGLDNFGFDSGGSNEDVALDSADVTLKDNVCSANVTITNEDIQSAMQFVMPEDGSEDPECSFEEEFTTENERSLLNDASRIVMEIQHKRMIGSSMDEDMFIDNETMSLVSCGYTSDTASEKSGTWSVHSEKVSDFSGSTPTEDSSISSGPRIVKPNEKQPMTPQKSVDSDKSVRGRRKPLYSPRTPHLQKPTPTKQEMNAINAKQVNTTKAMARPGGPARSRSHPQASSTPTKVQMKPKIIPKPNGTTPVSRLSVNAKNSPSRLPTATTPNRKVIANSAEKPKPLVKQGTFTKESSFENAPIIGSYEDNRKLENVDNVDNGQSVSSSGKKQNKENAVPDSWVKALNSHNFIMDSTEENLESNKTVAKTMKTIKSSGPSQTTKTPVKNTKNKVVNSDLKKTLSGTQLNVTKTGSGNSLNKVGTNLNKSGSGQMLNKSGSGQMLNKSGSNVNLNKSGSGNYLNRSGQNLKHTGSNPNLKKVSSKSDLKKSDSIASLKNNSRPSTPVGRKNSATNPPSNKKSESQLNKSSSFSSENRRGSAGVVGKKQVGSKIAGLWKKEDSFNEGTPKSNNSKLPVSTVSPSRLPRANSGSKLQPPKTDTLSAKNISIDEESENQKDEISRSSTYDKLVTVNRCSQLPCPDNESDEEVDNEVMKLSGLSLQDKDDDGLKSKGNNSKSVGRKSSQSSISSEKESTSYSKTSCSSSKDVSPDKNKSVGDFDLKSLEKRIDSGTWKKKKSDLDKSSVQVPDADETSKSLEAVKLLLESSIANGSIAGSVMNESVSSQASSTMSSWRRNREESFASVASDDEDSIWVRRDGNTSRSEPELNKHSLSPKKKSKEKKEGSKSFLPKGLKNIFSRKSSESKKSGSKTSLYSSRESIHSIHSVHSVHSVSVCEVREIEKMNKKKGKKEKDNKKRNSSVCSLDNVKTSPQSALVPPFNYKPSTTVVKSDTESKVDLNKSRIDDDDVFLKPAAPPKKTAQTPVSQHATKTEMLMARRRASFLNSVKSEGSSGDEKKSKSCKVTTV</sequence>
<feature type="region of interest" description="Disordered" evidence="5">
    <location>
        <begin position="1373"/>
        <end position="1473"/>
    </location>
</feature>
<dbReference type="EMBL" id="UYJE01003751">
    <property type="protein sequence ID" value="VDI22105.1"/>
    <property type="molecule type" value="Genomic_DNA"/>
</dbReference>
<proteinExistence type="inferred from homology"/>
<dbReference type="GO" id="GO:0007026">
    <property type="term" value="P:negative regulation of microtubule depolymerization"/>
    <property type="evidence" value="ECO:0007669"/>
    <property type="project" value="TreeGrafter"/>
</dbReference>
<feature type="region of interest" description="Disordered" evidence="5">
    <location>
        <begin position="740"/>
        <end position="833"/>
    </location>
</feature>
<feature type="compositionally biased region" description="Polar residues" evidence="5">
    <location>
        <begin position="1981"/>
        <end position="1991"/>
    </location>
</feature>
<evidence type="ECO:0000313" key="7">
    <source>
        <dbReference type="Proteomes" id="UP000596742"/>
    </source>
</evidence>
<feature type="compositionally biased region" description="Basic and acidic residues" evidence="5">
    <location>
        <begin position="1795"/>
        <end position="1826"/>
    </location>
</feature>
<feature type="region of interest" description="Disordered" evidence="5">
    <location>
        <begin position="133"/>
        <end position="174"/>
    </location>
</feature>
<evidence type="ECO:0000313" key="6">
    <source>
        <dbReference type="EMBL" id="VDI22105.1"/>
    </source>
</evidence>
<feature type="region of interest" description="Disordered" evidence="5">
    <location>
        <begin position="2543"/>
        <end position="2626"/>
    </location>
</feature>
<feature type="compositionally biased region" description="Basic and acidic residues" evidence="5">
    <location>
        <begin position="1177"/>
        <end position="1190"/>
    </location>
</feature>
<feature type="compositionally biased region" description="Low complexity" evidence="5">
    <location>
        <begin position="2809"/>
        <end position="2823"/>
    </location>
</feature>
<dbReference type="GO" id="GO:0016477">
    <property type="term" value="P:cell migration"/>
    <property type="evidence" value="ECO:0007669"/>
    <property type="project" value="TreeGrafter"/>
</dbReference>
<dbReference type="Pfam" id="PF11414">
    <property type="entry name" value="Suppressor_APC"/>
    <property type="match status" value="1"/>
</dbReference>
<dbReference type="GO" id="GO:0001708">
    <property type="term" value="P:cell fate specification"/>
    <property type="evidence" value="ECO:0007669"/>
    <property type="project" value="TreeGrafter"/>
</dbReference>
<keyword evidence="2" id="KW-0879">Wnt signaling pathway</keyword>
<keyword evidence="7" id="KW-1185">Reference proteome</keyword>
<comment type="caution">
    <text evidence="6">The sequence shown here is derived from an EMBL/GenBank/DDBJ whole genome shotgun (WGS) entry which is preliminary data.</text>
</comment>
<feature type="compositionally biased region" description="Acidic residues" evidence="5">
    <location>
        <begin position="1899"/>
        <end position="1916"/>
    </location>
</feature>
<dbReference type="GO" id="GO:0008017">
    <property type="term" value="F:microtubule binding"/>
    <property type="evidence" value="ECO:0007669"/>
    <property type="project" value="TreeGrafter"/>
</dbReference>
<feature type="compositionally biased region" description="Basic and acidic residues" evidence="5">
    <location>
        <begin position="1211"/>
        <end position="1225"/>
    </location>
</feature>
<feature type="compositionally biased region" description="Basic and acidic residues" evidence="5">
    <location>
        <begin position="1326"/>
        <end position="1344"/>
    </location>
</feature>
<dbReference type="GO" id="GO:0008013">
    <property type="term" value="F:beta-catenin binding"/>
    <property type="evidence" value="ECO:0007669"/>
    <property type="project" value="InterPro"/>
</dbReference>
<organism evidence="6 7">
    <name type="scientific">Mytilus galloprovincialis</name>
    <name type="common">Mediterranean mussel</name>
    <dbReference type="NCBI Taxonomy" id="29158"/>
    <lineage>
        <taxon>Eukaryota</taxon>
        <taxon>Metazoa</taxon>
        <taxon>Spiralia</taxon>
        <taxon>Lophotrochozoa</taxon>
        <taxon>Mollusca</taxon>
        <taxon>Bivalvia</taxon>
        <taxon>Autobranchia</taxon>
        <taxon>Pteriomorphia</taxon>
        <taxon>Mytilida</taxon>
        <taxon>Mytiloidea</taxon>
        <taxon>Mytilidae</taxon>
        <taxon>Mytilinae</taxon>
        <taxon>Mytilus</taxon>
    </lineage>
</organism>
<dbReference type="Gene3D" id="1.25.10.10">
    <property type="entry name" value="Leucine-rich Repeat Variant"/>
    <property type="match status" value="1"/>
</dbReference>
<evidence type="ECO:0000256" key="4">
    <source>
        <dbReference type="PROSITE-ProRule" id="PRU00259"/>
    </source>
</evidence>
<dbReference type="InterPro" id="IPR016024">
    <property type="entry name" value="ARM-type_fold"/>
</dbReference>
<dbReference type="InterPro" id="IPR011989">
    <property type="entry name" value="ARM-like"/>
</dbReference>
<feature type="compositionally biased region" description="Polar residues" evidence="5">
    <location>
        <begin position="1831"/>
        <end position="1858"/>
    </location>
</feature>
<feature type="compositionally biased region" description="Polar residues" evidence="5">
    <location>
        <begin position="2543"/>
        <end position="2556"/>
    </location>
</feature>
<feature type="compositionally biased region" description="Polar residues" evidence="5">
    <location>
        <begin position="2990"/>
        <end position="3008"/>
    </location>
</feature>
<feature type="compositionally biased region" description="Polar residues" evidence="5">
    <location>
        <begin position="3015"/>
        <end position="3032"/>
    </location>
</feature>
<feature type="region of interest" description="Disordered" evidence="5">
    <location>
        <begin position="1509"/>
        <end position="1676"/>
    </location>
</feature>
<dbReference type="InterPro" id="IPR009223">
    <property type="entry name" value="APC_rpt"/>
</dbReference>
<feature type="compositionally biased region" description="Polar residues" evidence="5">
    <location>
        <begin position="1195"/>
        <end position="1204"/>
    </location>
</feature>
<evidence type="ECO:0000256" key="1">
    <source>
        <dbReference type="ARBA" id="ARBA00009051"/>
    </source>
</evidence>
<dbReference type="GO" id="GO:0016055">
    <property type="term" value="P:Wnt signaling pathway"/>
    <property type="evidence" value="ECO:0007669"/>
    <property type="project" value="UniProtKB-KW"/>
</dbReference>
<dbReference type="InterPro" id="IPR026831">
    <property type="entry name" value="APC_dom"/>
</dbReference>
<feature type="compositionally biased region" description="Polar residues" evidence="5">
    <location>
        <begin position="2653"/>
        <end position="2662"/>
    </location>
</feature>
<feature type="compositionally biased region" description="Acidic residues" evidence="5">
    <location>
        <begin position="1877"/>
        <end position="1888"/>
    </location>
</feature>
<dbReference type="SUPFAM" id="SSF48371">
    <property type="entry name" value="ARM repeat"/>
    <property type="match status" value="1"/>
</dbReference>
<feature type="compositionally biased region" description="Basic and acidic residues" evidence="5">
    <location>
        <begin position="1889"/>
        <end position="1898"/>
    </location>
</feature>
<dbReference type="GO" id="GO:0090090">
    <property type="term" value="P:negative regulation of canonical Wnt signaling pathway"/>
    <property type="evidence" value="ECO:0007669"/>
    <property type="project" value="TreeGrafter"/>
</dbReference>
<dbReference type="GO" id="GO:0007389">
    <property type="term" value="P:pattern specification process"/>
    <property type="evidence" value="ECO:0007669"/>
    <property type="project" value="TreeGrafter"/>
</dbReference>
<feature type="region of interest" description="Disordered" evidence="5">
    <location>
        <begin position="1265"/>
        <end position="1346"/>
    </location>
</feature>
<feature type="compositionally biased region" description="Basic and acidic residues" evidence="5">
    <location>
        <begin position="3238"/>
        <end position="3255"/>
    </location>
</feature>
<dbReference type="GO" id="GO:0005881">
    <property type="term" value="C:cytoplasmic microtubule"/>
    <property type="evidence" value="ECO:0007669"/>
    <property type="project" value="TreeGrafter"/>
</dbReference>
<accession>A0A8B6DQ13</accession>
<dbReference type="Proteomes" id="UP000596742">
    <property type="component" value="Unassembled WGS sequence"/>
</dbReference>
<feature type="compositionally biased region" description="Polar residues" evidence="5">
    <location>
        <begin position="2564"/>
        <end position="2577"/>
    </location>
</feature>
<dbReference type="Pfam" id="PF05972">
    <property type="entry name" value="APC_15aa"/>
    <property type="match status" value="1"/>
</dbReference>
<feature type="compositionally biased region" description="Basic and acidic residues" evidence="5">
    <location>
        <begin position="1459"/>
        <end position="1468"/>
    </location>
</feature>
<feature type="compositionally biased region" description="Basic and acidic residues" evidence="5">
    <location>
        <begin position="2128"/>
        <end position="2158"/>
    </location>
</feature>
<feature type="compositionally biased region" description="Polar residues" evidence="5">
    <location>
        <begin position="816"/>
        <end position="827"/>
    </location>
</feature>
<feature type="compositionally biased region" description="Polar residues" evidence="5">
    <location>
        <begin position="1412"/>
        <end position="1429"/>
    </location>
</feature>
<feature type="compositionally biased region" description="Low complexity" evidence="5">
    <location>
        <begin position="241"/>
        <end position="253"/>
    </location>
</feature>
<dbReference type="Pfam" id="PF05923">
    <property type="entry name" value="APC_r"/>
    <property type="match status" value="5"/>
</dbReference>
<dbReference type="Gene3D" id="1.10.287.450">
    <property type="entry name" value="Helix hairpin bin"/>
    <property type="match status" value="1"/>
</dbReference>
<dbReference type="InterPro" id="IPR026818">
    <property type="entry name" value="Apc_fam"/>
</dbReference>
<dbReference type="InterPro" id="IPR000225">
    <property type="entry name" value="Armadillo"/>
</dbReference>
<dbReference type="GO" id="GO:0045295">
    <property type="term" value="F:gamma-catenin binding"/>
    <property type="evidence" value="ECO:0007669"/>
    <property type="project" value="TreeGrafter"/>
</dbReference>
<dbReference type="FunFam" id="1.25.10.10:FF:000305">
    <property type="entry name" value="Adenomatous polyposis coli"/>
    <property type="match status" value="1"/>
</dbReference>
<evidence type="ECO:0000256" key="2">
    <source>
        <dbReference type="ARBA" id="ARBA00022687"/>
    </source>
</evidence>
<feature type="compositionally biased region" description="Polar residues" evidence="5">
    <location>
        <begin position="1649"/>
        <end position="1663"/>
    </location>
</feature>
<feature type="compositionally biased region" description="Acidic residues" evidence="5">
    <location>
        <begin position="2163"/>
        <end position="2185"/>
    </location>
</feature>
<feature type="compositionally biased region" description="Polar residues" evidence="5">
    <location>
        <begin position="2799"/>
        <end position="2808"/>
    </location>
</feature>
<feature type="region of interest" description="Disordered" evidence="5">
    <location>
        <begin position="3329"/>
        <end position="3369"/>
    </location>
</feature>
<feature type="compositionally biased region" description="Low complexity" evidence="5">
    <location>
        <begin position="3207"/>
        <end position="3218"/>
    </location>
</feature>
<feature type="compositionally biased region" description="Low complexity" evidence="5">
    <location>
        <begin position="2206"/>
        <end position="2219"/>
    </location>
</feature>
<feature type="compositionally biased region" description="Basic and acidic residues" evidence="5">
    <location>
        <begin position="748"/>
        <end position="766"/>
    </location>
</feature>
<dbReference type="Pfam" id="PF18797">
    <property type="entry name" value="APC_rep"/>
    <property type="match status" value="1"/>
</dbReference>
<feature type="compositionally biased region" description="Basic and acidic residues" evidence="5">
    <location>
        <begin position="3134"/>
        <end position="3155"/>
    </location>
</feature>
<feature type="region of interest" description="Disordered" evidence="5">
    <location>
        <begin position="393"/>
        <end position="418"/>
    </location>
</feature>
<feature type="region of interest" description="Disordered" evidence="5">
    <location>
        <begin position="1"/>
        <end position="26"/>
    </location>
</feature>
<feature type="region of interest" description="Disordered" evidence="5">
    <location>
        <begin position="3393"/>
        <end position="3414"/>
    </location>
</feature>
<dbReference type="InterPro" id="IPR041257">
    <property type="entry name" value="APC_rep"/>
</dbReference>
<feature type="compositionally biased region" description="Basic and acidic residues" evidence="5">
    <location>
        <begin position="1151"/>
        <end position="1170"/>
    </location>
</feature>
<feature type="compositionally biased region" description="Polar residues" evidence="5">
    <location>
        <begin position="2746"/>
        <end position="2758"/>
    </location>
</feature>
<feature type="region of interest" description="Disordered" evidence="5">
    <location>
        <begin position="2799"/>
        <end position="3180"/>
    </location>
</feature>
<dbReference type="OrthoDB" id="5918429at2759"/>
<dbReference type="GO" id="GO:0030877">
    <property type="term" value="C:beta-catenin destruction complex"/>
    <property type="evidence" value="ECO:0007669"/>
    <property type="project" value="TreeGrafter"/>
</dbReference>
<feature type="compositionally biased region" description="Polar residues" evidence="5">
    <location>
        <begin position="792"/>
        <end position="802"/>
    </location>
</feature>
<dbReference type="InterPro" id="IPR009240">
    <property type="entry name" value="APC_15aa_rpt"/>
</dbReference>
<dbReference type="SMART" id="SM00185">
    <property type="entry name" value="ARM"/>
    <property type="match status" value="7"/>
</dbReference>
<dbReference type="InterPro" id="IPR009224">
    <property type="entry name" value="SAMP"/>
</dbReference>
<feature type="compositionally biased region" description="Polar residues" evidence="5">
    <location>
        <begin position="1280"/>
        <end position="1292"/>
    </location>
</feature>
<feature type="region of interest" description="Disordered" evidence="5">
    <location>
        <begin position="241"/>
        <end position="280"/>
    </location>
</feature>
<feature type="region of interest" description="Disordered" evidence="5">
    <location>
        <begin position="3199"/>
        <end position="3305"/>
    </location>
</feature>
<evidence type="ECO:0000256" key="5">
    <source>
        <dbReference type="SAM" id="MobiDB-lite"/>
    </source>
</evidence>
<feature type="compositionally biased region" description="Low complexity" evidence="5">
    <location>
        <begin position="1380"/>
        <end position="1394"/>
    </location>
</feature>
<dbReference type="GO" id="GO:0007399">
    <property type="term" value="P:nervous system development"/>
    <property type="evidence" value="ECO:0007669"/>
    <property type="project" value="TreeGrafter"/>
</dbReference>
<reference evidence="6" key="1">
    <citation type="submission" date="2018-11" db="EMBL/GenBank/DDBJ databases">
        <authorList>
            <person name="Alioto T."/>
            <person name="Alioto T."/>
        </authorList>
    </citation>
    <scope>NUCLEOTIDE SEQUENCE</scope>
</reference>
<dbReference type="PANTHER" id="PTHR12607">
    <property type="entry name" value="ADENOMATOUS POLYPOSIS COLI PROTEIN FAMILY"/>
    <property type="match status" value="1"/>
</dbReference>
<feature type="repeat" description="ARM" evidence="4">
    <location>
        <begin position="496"/>
        <end position="524"/>
    </location>
</feature>
<feature type="region of interest" description="Disordered" evidence="5">
    <location>
        <begin position="845"/>
        <end position="873"/>
    </location>
</feature>
<feature type="compositionally biased region" description="Polar residues" evidence="5">
    <location>
        <begin position="2674"/>
        <end position="2700"/>
    </location>
</feature>
<feature type="compositionally biased region" description="Low complexity" evidence="5">
    <location>
        <begin position="3102"/>
        <end position="3133"/>
    </location>
</feature>
<evidence type="ECO:0000256" key="3">
    <source>
        <dbReference type="ARBA" id="ARBA00023054"/>
    </source>
</evidence>
<protein>
    <submittedName>
        <fullName evidence="6">Adenomatosis polyposis coli protein</fullName>
    </submittedName>
</protein>
<name>A0A8B6DQ13_MYTGA</name>
<feature type="region of interest" description="Disordered" evidence="5">
    <location>
        <begin position="1149"/>
        <end position="1249"/>
    </location>
</feature>
<feature type="region of interest" description="Disordered" evidence="5">
    <location>
        <begin position="1786"/>
        <end position="1991"/>
    </location>
</feature>
<dbReference type="Pfam" id="PF00514">
    <property type="entry name" value="Arm"/>
    <property type="match status" value="1"/>
</dbReference>
<feature type="compositionally biased region" description="Basic and acidic residues" evidence="5">
    <location>
        <begin position="1069"/>
        <end position="1098"/>
    </location>
</feature>
<dbReference type="SUPFAM" id="SSF82931">
    <property type="entry name" value="Tumor suppressor gene product Apc"/>
    <property type="match status" value="1"/>
</dbReference>
<feature type="region of interest" description="Disordered" evidence="5">
    <location>
        <begin position="1068"/>
        <end position="1098"/>
    </location>
</feature>
<dbReference type="Pfam" id="PF05924">
    <property type="entry name" value="SAMP"/>
    <property type="match status" value="1"/>
</dbReference>
<feature type="compositionally biased region" description="Basic and acidic residues" evidence="5">
    <location>
        <begin position="1941"/>
        <end position="1956"/>
    </location>
</feature>
<feature type="region of interest" description="Disordered" evidence="5">
    <location>
        <begin position="3426"/>
        <end position="3452"/>
    </location>
</feature>
<dbReference type="PANTHER" id="PTHR12607:SF12">
    <property type="entry name" value="APC-LIKE, ISOFORM A-RELATED"/>
    <property type="match status" value="1"/>
</dbReference>
<feature type="compositionally biased region" description="Polar residues" evidence="5">
    <location>
        <begin position="3345"/>
        <end position="3359"/>
    </location>
</feature>
<feature type="compositionally biased region" description="Low complexity" evidence="5">
    <location>
        <begin position="135"/>
        <end position="145"/>
    </location>
</feature>
<feature type="compositionally biased region" description="Polar residues" evidence="5">
    <location>
        <begin position="2830"/>
        <end position="2904"/>
    </location>
</feature>
<feature type="compositionally biased region" description="Low complexity" evidence="5">
    <location>
        <begin position="2950"/>
        <end position="2960"/>
    </location>
</feature>
<feature type="region of interest" description="Disordered" evidence="5">
    <location>
        <begin position="2638"/>
        <end position="2700"/>
    </location>
</feature>
<feature type="region of interest" description="Disordered" evidence="5">
    <location>
        <begin position="2110"/>
        <end position="2241"/>
    </location>
</feature>
<feature type="compositionally biased region" description="Low complexity" evidence="5">
    <location>
        <begin position="2110"/>
        <end position="2124"/>
    </location>
</feature>
<keyword evidence="3" id="KW-0175">Coiled coil</keyword>
<dbReference type="GO" id="GO:0016342">
    <property type="term" value="C:catenin complex"/>
    <property type="evidence" value="ECO:0007669"/>
    <property type="project" value="TreeGrafter"/>
</dbReference>